<dbReference type="AlphaFoldDB" id="A0A0D2B4P9"/>
<sequence length="164" mass="18965">MNKVPTGRCPPRFKWLSLSARGGAEQGRVHRSSKVLHTESGHSFCMAPGWRNATLADQDQTMRSRLYVKRCDADGSREACDRYLVLHRWSLERQPYRDSQLWEARRIRAQVEGWRLIWRPRALLIISSCLGSFESDFHRGVVDARIASLAYVSHIADLTNDRRI</sequence>
<keyword evidence="2" id="KW-1185">Reference proteome</keyword>
<evidence type="ECO:0000313" key="2">
    <source>
        <dbReference type="Proteomes" id="UP000054466"/>
    </source>
</evidence>
<organism evidence="1 2">
    <name type="scientific">Cladophialophora immunda</name>
    <dbReference type="NCBI Taxonomy" id="569365"/>
    <lineage>
        <taxon>Eukaryota</taxon>
        <taxon>Fungi</taxon>
        <taxon>Dikarya</taxon>
        <taxon>Ascomycota</taxon>
        <taxon>Pezizomycotina</taxon>
        <taxon>Eurotiomycetes</taxon>
        <taxon>Chaetothyriomycetidae</taxon>
        <taxon>Chaetothyriales</taxon>
        <taxon>Herpotrichiellaceae</taxon>
        <taxon>Cladophialophora</taxon>
    </lineage>
</organism>
<proteinExistence type="predicted"/>
<evidence type="ECO:0000313" key="1">
    <source>
        <dbReference type="EMBL" id="KIW32497.1"/>
    </source>
</evidence>
<dbReference type="RefSeq" id="XP_016252713.1">
    <property type="nucleotide sequence ID" value="XM_016390811.1"/>
</dbReference>
<dbReference type="GeneID" id="27343231"/>
<dbReference type="VEuPathDB" id="FungiDB:PV07_04037"/>
<gene>
    <name evidence="1" type="ORF">PV07_04037</name>
</gene>
<accession>A0A0D2B4P9</accession>
<dbReference type="Proteomes" id="UP000054466">
    <property type="component" value="Unassembled WGS sequence"/>
</dbReference>
<dbReference type="HOGENOM" id="CLU_1758607_0_0_1"/>
<reference evidence="1 2" key="1">
    <citation type="submission" date="2015-01" db="EMBL/GenBank/DDBJ databases">
        <title>The Genome Sequence of Cladophialophora immunda CBS83496.</title>
        <authorList>
            <consortium name="The Broad Institute Genomics Platform"/>
            <person name="Cuomo C."/>
            <person name="de Hoog S."/>
            <person name="Gorbushina A."/>
            <person name="Stielow B."/>
            <person name="Teixiera M."/>
            <person name="Abouelleil A."/>
            <person name="Chapman S.B."/>
            <person name="Priest M."/>
            <person name="Young S.K."/>
            <person name="Wortman J."/>
            <person name="Nusbaum C."/>
            <person name="Birren B."/>
        </authorList>
    </citation>
    <scope>NUCLEOTIDE SEQUENCE [LARGE SCALE GENOMIC DNA]</scope>
    <source>
        <strain evidence="1 2">CBS 83496</strain>
    </source>
</reference>
<name>A0A0D2B4P9_9EURO</name>
<dbReference type="EMBL" id="KN847041">
    <property type="protein sequence ID" value="KIW32497.1"/>
    <property type="molecule type" value="Genomic_DNA"/>
</dbReference>
<protein>
    <submittedName>
        <fullName evidence="1">Uncharacterized protein</fullName>
    </submittedName>
</protein>